<keyword evidence="3" id="KW-0460">Magnesium</keyword>
<evidence type="ECO:0000256" key="1">
    <source>
        <dbReference type="ARBA" id="ARBA00010702"/>
    </source>
</evidence>
<feature type="binding site" evidence="3">
    <location>
        <position position="68"/>
    </location>
    <ligand>
        <name>Mg(2+)</name>
        <dbReference type="ChEBI" id="CHEBI:18420"/>
        <label>1</label>
    </ligand>
</feature>
<dbReference type="EMBL" id="CP036266">
    <property type="protein sequence ID" value="QDT24462.1"/>
    <property type="molecule type" value="Genomic_DNA"/>
</dbReference>
<dbReference type="PANTHER" id="PTHR16222">
    <property type="entry name" value="ADP-RIBOSYLGLYCOHYDROLASE"/>
    <property type="match status" value="1"/>
</dbReference>
<dbReference type="GO" id="GO:0047407">
    <property type="term" value="F:ADP-ribosyl-[dinitrogen reductase] hydrolase activity"/>
    <property type="evidence" value="ECO:0007669"/>
    <property type="project" value="UniProtKB-EC"/>
</dbReference>
<dbReference type="InterPro" id="IPR036705">
    <property type="entry name" value="Ribosyl_crysJ1_sf"/>
</dbReference>
<feature type="binding site" evidence="3">
    <location>
        <position position="69"/>
    </location>
    <ligand>
        <name>Mg(2+)</name>
        <dbReference type="ChEBI" id="CHEBI:18420"/>
        <label>1</label>
    </ligand>
</feature>
<feature type="binding site" evidence="3">
    <location>
        <position position="282"/>
    </location>
    <ligand>
        <name>Mg(2+)</name>
        <dbReference type="ChEBI" id="CHEBI:18420"/>
        <label>1</label>
    </ligand>
</feature>
<feature type="binding site" evidence="3">
    <location>
        <position position="283"/>
    </location>
    <ligand>
        <name>Mg(2+)</name>
        <dbReference type="ChEBI" id="CHEBI:18420"/>
        <label>1</label>
    </ligand>
</feature>
<dbReference type="Gene3D" id="1.10.4080.10">
    <property type="entry name" value="ADP-ribosylation/Crystallin J1"/>
    <property type="match status" value="1"/>
</dbReference>
<gene>
    <name evidence="5" type="primary">draG_3</name>
    <name evidence="5" type="ORF">HG66A1_62940</name>
</gene>
<reference evidence="5 6" key="1">
    <citation type="submission" date="2019-02" db="EMBL/GenBank/DDBJ databases">
        <title>Deep-cultivation of Planctomycetes and their phenomic and genomic characterization uncovers novel biology.</title>
        <authorList>
            <person name="Wiegand S."/>
            <person name="Jogler M."/>
            <person name="Boedeker C."/>
            <person name="Pinto D."/>
            <person name="Vollmers J."/>
            <person name="Rivas-Marin E."/>
            <person name="Kohn T."/>
            <person name="Peeters S.H."/>
            <person name="Heuer A."/>
            <person name="Rast P."/>
            <person name="Oberbeckmann S."/>
            <person name="Bunk B."/>
            <person name="Jeske O."/>
            <person name="Meyerdierks A."/>
            <person name="Storesund J.E."/>
            <person name="Kallscheuer N."/>
            <person name="Luecker S."/>
            <person name="Lage O.M."/>
            <person name="Pohl T."/>
            <person name="Merkel B.J."/>
            <person name="Hornburger P."/>
            <person name="Mueller R.-W."/>
            <person name="Bruemmer F."/>
            <person name="Labrenz M."/>
            <person name="Spormann A.M."/>
            <person name="Op den Camp H."/>
            <person name="Overmann J."/>
            <person name="Amann R."/>
            <person name="Jetten M.S.M."/>
            <person name="Mascher T."/>
            <person name="Medema M.H."/>
            <person name="Devos D.P."/>
            <person name="Kaster A.-K."/>
            <person name="Ovreas L."/>
            <person name="Rohde M."/>
            <person name="Galperin M.Y."/>
            <person name="Jogler C."/>
        </authorList>
    </citation>
    <scope>NUCLEOTIDE SEQUENCE [LARGE SCALE GENOMIC DNA]</scope>
    <source>
        <strain evidence="5 6">HG66A1</strain>
    </source>
</reference>
<keyword evidence="2 5" id="KW-0378">Hydrolase</keyword>
<evidence type="ECO:0000313" key="6">
    <source>
        <dbReference type="Proteomes" id="UP000320421"/>
    </source>
</evidence>
<comment type="cofactor">
    <cofactor evidence="3">
        <name>Mg(2+)</name>
        <dbReference type="ChEBI" id="CHEBI:18420"/>
    </cofactor>
    <text evidence="3">Binds 2 magnesium ions per subunit.</text>
</comment>
<name>A0A517PYQ1_9PLAN</name>
<sequence length="324" mass="35355">MHYDDPHQSCNTQHEEHNMEDRSRGTLIGLAVGDALGAAVEFQSPGSFPPVTGYRGGGPHPIEPGAWTDDTSMALALADSIADVGWDLNDQAERYVQWWKTGRYSVNGRCFDIGMTIRRALGEFSVNGNALTSGDSHEYASGNGSIMRLAPVPMRYAELFESDLAEFSRLAEESSLPTHPSEQCRDACRYLACVLAALIRGEPRDDVLAADWQTLQQLNAIKPLHPLVQEIADGSFRRRQPPEIEGSGWVIRSLEAALWAFHDADSFEEAVLKAVNLGDDADTTGAVCGQLAGACWGESNIPSSLRAGLVRRDMLELALTKLLE</sequence>
<dbReference type="InterPro" id="IPR005502">
    <property type="entry name" value="Ribosyl_crysJ1"/>
</dbReference>
<accession>A0A517PYQ1</accession>
<dbReference type="SUPFAM" id="SSF101478">
    <property type="entry name" value="ADP-ribosylglycohydrolase"/>
    <property type="match status" value="1"/>
</dbReference>
<organism evidence="5 6">
    <name type="scientific">Gimesia chilikensis</name>
    <dbReference type="NCBI Taxonomy" id="2605989"/>
    <lineage>
        <taxon>Bacteria</taxon>
        <taxon>Pseudomonadati</taxon>
        <taxon>Planctomycetota</taxon>
        <taxon>Planctomycetia</taxon>
        <taxon>Planctomycetales</taxon>
        <taxon>Planctomycetaceae</taxon>
        <taxon>Gimesia</taxon>
    </lineage>
</organism>
<dbReference type="InterPro" id="IPR050792">
    <property type="entry name" value="ADP-ribosylglycohydrolase"/>
</dbReference>
<comment type="similarity">
    <text evidence="1">Belongs to the ADP-ribosylglycohydrolase family.</text>
</comment>
<dbReference type="EC" id="3.2.2.24" evidence="5"/>
<feature type="binding site" evidence="3">
    <location>
        <position position="280"/>
    </location>
    <ligand>
        <name>Mg(2+)</name>
        <dbReference type="ChEBI" id="CHEBI:18420"/>
        <label>1</label>
    </ligand>
</feature>
<proteinExistence type="inferred from homology"/>
<feature type="binding site" evidence="3">
    <location>
        <position position="70"/>
    </location>
    <ligand>
        <name>Mg(2+)</name>
        <dbReference type="ChEBI" id="CHEBI:18420"/>
        <label>1</label>
    </ligand>
</feature>
<keyword evidence="6" id="KW-1185">Reference proteome</keyword>
<dbReference type="Pfam" id="PF03747">
    <property type="entry name" value="ADP_ribosyl_GH"/>
    <property type="match status" value="1"/>
</dbReference>
<evidence type="ECO:0000256" key="2">
    <source>
        <dbReference type="ARBA" id="ARBA00022801"/>
    </source>
</evidence>
<evidence type="ECO:0000313" key="5">
    <source>
        <dbReference type="EMBL" id="QDT24462.1"/>
    </source>
</evidence>
<feature type="region of interest" description="Disordered" evidence="4">
    <location>
        <begin position="1"/>
        <end position="22"/>
    </location>
</feature>
<dbReference type="Proteomes" id="UP000320421">
    <property type="component" value="Chromosome"/>
</dbReference>
<dbReference type="GO" id="GO:0046872">
    <property type="term" value="F:metal ion binding"/>
    <property type="evidence" value="ECO:0007669"/>
    <property type="project" value="UniProtKB-KW"/>
</dbReference>
<keyword evidence="5" id="KW-0326">Glycosidase</keyword>
<dbReference type="AlphaFoldDB" id="A0A517PYQ1"/>
<protein>
    <submittedName>
        <fullName evidence="5">ADP-ribosyl-[dinitrogen reductase] glycohydrolase</fullName>
        <ecNumber evidence="5">3.2.2.24</ecNumber>
    </submittedName>
</protein>
<dbReference type="PANTHER" id="PTHR16222:SF24">
    <property type="entry name" value="ADP-RIBOSYLHYDROLASE ARH3"/>
    <property type="match status" value="1"/>
</dbReference>
<evidence type="ECO:0000256" key="4">
    <source>
        <dbReference type="SAM" id="MobiDB-lite"/>
    </source>
</evidence>
<keyword evidence="3" id="KW-0479">Metal-binding</keyword>
<evidence type="ECO:0000256" key="3">
    <source>
        <dbReference type="PIRSR" id="PIRSR605502-1"/>
    </source>
</evidence>